<dbReference type="Pfam" id="PF00462">
    <property type="entry name" value="Glutaredoxin"/>
    <property type="match status" value="1"/>
</dbReference>
<organism evidence="2">
    <name type="scientific">Halomonas sp. RT37</name>
    <dbReference type="NCBI Taxonomy" id="2950872"/>
    <lineage>
        <taxon>Bacteria</taxon>
        <taxon>Pseudomonadati</taxon>
        <taxon>Pseudomonadota</taxon>
        <taxon>Gammaproteobacteria</taxon>
        <taxon>Oceanospirillales</taxon>
        <taxon>Halomonadaceae</taxon>
        <taxon>Halomonas</taxon>
    </lineage>
</organism>
<evidence type="ECO:0000259" key="1">
    <source>
        <dbReference type="PROSITE" id="PS50404"/>
    </source>
</evidence>
<dbReference type="AlphaFoldDB" id="A0AAU7KLB8"/>
<dbReference type="Gene3D" id="3.40.30.10">
    <property type="entry name" value="Glutaredoxin"/>
    <property type="match status" value="1"/>
</dbReference>
<dbReference type="PROSITE" id="PS00195">
    <property type="entry name" value="GLUTAREDOXIN_1"/>
    <property type="match status" value="1"/>
</dbReference>
<reference evidence="2" key="1">
    <citation type="submission" date="2022-06" db="EMBL/GenBank/DDBJ databases">
        <title>A novel DMS-producing enzyme.</title>
        <authorList>
            <person name="Zhang Y."/>
        </authorList>
    </citation>
    <scope>NUCLEOTIDE SEQUENCE</scope>
    <source>
        <strain evidence="2">RT37</strain>
    </source>
</reference>
<gene>
    <name evidence="2" type="ORF">NFG58_05705</name>
</gene>
<dbReference type="RefSeq" id="WP_348827751.1">
    <property type="nucleotide sequence ID" value="NZ_CP098827.1"/>
</dbReference>
<proteinExistence type="predicted"/>
<dbReference type="PROSITE" id="PS51354">
    <property type="entry name" value="GLUTAREDOXIN_2"/>
    <property type="match status" value="1"/>
</dbReference>
<dbReference type="EMBL" id="CP098827">
    <property type="protein sequence ID" value="XBO72204.1"/>
    <property type="molecule type" value="Genomic_DNA"/>
</dbReference>
<feature type="domain" description="GST N-terminal" evidence="1">
    <location>
        <begin position="5"/>
        <end position="89"/>
    </location>
</feature>
<protein>
    <submittedName>
        <fullName evidence="2">Glutathione S-transferase N-terminal domain-containing protein</fullName>
    </submittedName>
</protein>
<accession>A0AAU7KLB8</accession>
<dbReference type="InterPro" id="IPR004045">
    <property type="entry name" value="Glutathione_S-Trfase_N"/>
</dbReference>
<dbReference type="InterPro" id="IPR011767">
    <property type="entry name" value="GLR_AS"/>
</dbReference>
<dbReference type="InterPro" id="IPR002109">
    <property type="entry name" value="Glutaredoxin"/>
</dbReference>
<dbReference type="PROSITE" id="PS50404">
    <property type="entry name" value="GST_NTER"/>
    <property type="match status" value="1"/>
</dbReference>
<dbReference type="InterPro" id="IPR036249">
    <property type="entry name" value="Thioredoxin-like_sf"/>
</dbReference>
<evidence type="ECO:0000313" key="2">
    <source>
        <dbReference type="EMBL" id="XBO72204.1"/>
    </source>
</evidence>
<dbReference type="SUPFAM" id="SSF52833">
    <property type="entry name" value="Thioredoxin-like"/>
    <property type="match status" value="1"/>
</dbReference>
<sequence length="91" mass="10145">MTVAKDLALYHFAHCPFCAFVRRELDKLGVEVDIRDAGANPAHRKALKEGGGKIQVPCLLITSEDGSETWMYESMDIVAYLKKRFSEGKVA</sequence>
<dbReference type="PANTHER" id="PTHR45288">
    <property type="entry name" value="THIOREDOXIN FAMILY PROTEIN"/>
    <property type="match status" value="1"/>
</dbReference>
<name>A0AAU7KLB8_9GAMM</name>
<dbReference type="PANTHER" id="PTHR45288:SF2">
    <property type="entry name" value="THIOREDOXIN FAMILY PROTEIN"/>
    <property type="match status" value="1"/>
</dbReference>